<dbReference type="EMBL" id="JBFOLK010000011">
    <property type="protein sequence ID" value="KAL2474334.1"/>
    <property type="molecule type" value="Genomic_DNA"/>
</dbReference>
<dbReference type="Proteomes" id="UP001604336">
    <property type="component" value="Unassembled WGS sequence"/>
</dbReference>
<proteinExistence type="predicted"/>
<organism evidence="1 2">
    <name type="scientific">Abeliophyllum distichum</name>
    <dbReference type="NCBI Taxonomy" id="126358"/>
    <lineage>
        <taxon>Eukaryota</taxon>
        <taxon>Viridiplantae</taxon>
        <taxon>Streptophyta</taxon>
        <taxon>Embryophyta</taxon>
        <taxon>Tracheophyta</taxon>
        <taxon>Spermatophyta</taxon>
        <taxon>Magnoliopsida</taxon>
        <taxon>eudicotyledons</taxon>
        <taxon>Gunneridae</taxon>
        <taxon>Pentapetalae</taxon>
        <taxon>asterids</taxon>
        <taxon>lamiids</taxon>
        <taxon>Lamiales</taxon>
        <taxon>Oleaceae</taxon>
        <taxon>Forsythieae</taxon>
        <taxon>Abeliophyllum</taxon>
    </lineage>
</organism>
<protein>
    <submittedName>
        <fullName evidence="1">Uncharacterized protein</fullName>
    </submittedName>
</protein>
<comment type="caution">
    <text evidence="1">The sequence shown here is derived from an EMBL/GenBank/DDBJ whole genome shotgun (WGS) entry which is preliminary data.</text>
</comment>
<keyword evidence="2" id="KW-1185">Reference proteome</keyword>
<sequence length="118" mass="13665">MAEINTAMGHVLNFELYKVLTRYDEMREMAVAKTRKFTKENTKLSSKNEVLHSKMEYVVSVEANLERWTEEKLKVYKEMAFVKHKQLAEVMAELTNSKEQLARLEASTCANPKEATGF</sequence>
<dbReference type="AlphaFoldDB" id="A0ABD1QDN4"/>
<accession>A0ABD1QDN4</accession>
<reference evidence="2" key="1">
    <citation type="submission" date="2024-07" db="EMBL/GenBank/DDBJ databases">
        <title>Two chromosome-level genome assemblies of Korean endemic species Abeliophyllum distichum and Forsythia ovata (Oleaceae).</title>
        <authorList>
            <person name="Jang H."/>
        </authorList>
    </citation>
    <scope>NUCLEOTIDE SEQUENCE [LARGE SCALE GENOMIC DNA]</scope>
</reference>
<evidence type="ECO:0000313" key="1">
    <source>
        <dbReference type="EMBL" id="KAL2474334.1"/>
    </source>
</evidence>
<evidence type="ECO:0000313" key="2">
    <source>
        <dbReference type="Proteomes" id="UP001604336"/>
    </source>
</evidence>
<name>A0ABD1QDN4_9LAMI</name>
<gene>
    <name evidence="1" type="ORF">Adt_35070</name>
</gene>